<gene>
    <name evidence="1" type="ORF">SAMN05216464_119112</name>
    <name evidence="2" type="ORF">SAMN05216464_12199</name>
</gene>
<dbReference type="Proteomes" id="UP000199072">
    <property type="component" value="Unassembled WGS sequence"/>
</dbReference>
<evidence type="ECO:0000313" key="1">
    <source>
        <dbReference type="EMBL" id="SDF53168.1"/>
    </source>
</evidence>
<dbReference type="AlphaFoldDB" id="A0A1G7LUB6"/>
<feature type="non-terminal residue" evidence="1">
    <location>
        <position position="31"/>
    </location>
</feature>
<name>A0A1G7LUB6_9SPHI</name>
<proteinExistence type="predicted"/>
<accession>A0A1G7LUB6</accession>
<reference evidence="1 3" key="1">
    <citation type="submission" date="2016-10" db="EMBL/GenBank/DDBJ databases">
        <authorList>
            <person name="de Groot N.N."/>
        </authorList>
    </citation>
    <scope>NUCLEOTIDE SEQUENCE [LARGE SCALE GENOMIC DNA]</scope>
    <source>
        <strain evidence="1 3">47C3B</strain>
    </source>
</reference>
<dbReference type="EMBL" id="FNAI01000021">
    <property type="protein sequence ID" value="SDF61286.1"/>
    <property type="molecule type" value="Genomic_DNA"/>
</dbReference>
<dbReference type="STRING" id="1391627.SAMN05216464_119112"/>
<organism evidence="1 3">
    <name type="scientific">Mucilaginibacter pineti</name>
    <dbReference type="NCBI Taxonomy" id="1391627"/>
    <lineage>
        <taxon>Bacteria</taxon>
        <taxon>Pseudomonadati</taxon>
        <taxon>Bacteroidota</taxon>
        <taxon>Sphingobacteriia</taxon>
        <taxon>Sphingobacteriales</taxon>
        <taxon>Sphingobacteriaceae</taxon>
        <taxon>Mucilaginibacter</taxon>
    </lineage>
</organism>
<protein>
    <submittedName>
        <fullName evidence="1">Glucosamine-6-phosphate deaminase</fullName>
    </submittedName>
</protein>
<evidence type="ECO:0000313" key="2">
    <source>
        <dbReference type="EMBL" id="SDF61286.1"/>
    </source>
</evidence>
<sequence>MARLNLLEETRYEKLPVSVYGSKQQASVAVA</sequence>
<keyword evidence="3" id="KW-1185">Reference proteome</keyword>
<dbReference type="EMBL" id="FNAI01000019">
    <property type="protein sequence ID" value="SDF53168.1"/>
    <property type="molecule type" value="Genomic_DNA"/>
</dbReference>
<evidence type="ECO:0000313" key="3">
    <source>
        <dbReference type="Proteomes" id="UP000199072"/>
    </source>
</evidence>